<evidence type="ECO:0000313" key="2">
    <source>
        <dbReference type="EMBL" id="SDQ25163.1"/>
    </source>
</evidence>
<dbReference type="EMBL" id="FNJW01000008">
    <property type="protein sequence ID" value="SDQ25163.1"/>
    <property type="molecule type" value="Genomic_DNA"/>
</dbReference>
<feature type="transmembrane region" description="Helical" evidence="1">
    <location>
        <begin position="70"/>
        <end position="91"/>
    </location>
</feature>
<organism evidence="2 3">
    <name type="scientific">Carnobacterium viridans</name>
    <dbReference type="NCBI Taxonomy" id="174587"/>
    <lineage>
        <taxon>Bacteria</taxon>
        <taxon>Bacillati</taxon>
        <taxon>Bacillota</taxon>
        <taxon>Bacilli</taxon>
        <taxon>Lactobacillales</taxon>
        <taxon>Carnobacteriaceae</taxon>
        <taxon>Carnobacterium</taxon>
    </lineage>
</organism>
<keyword evidence="1" id="KW-0472">Membrane</keyword>
<protein>
    <submittedName>
        <fullName evidence="2">Uncharacterized protein</fullName>
    </submittedName>
</protein>
<keyword evidence="1" id="KW-0812">Transmembrane</keyword>
<proteinExistence type="predicted"/>
<gene>
    <name evidence="2" type="ORF">SAMN04487752_1444</name>
</gene>
<evidence type="ECO:0000256" key="1">
    <source>
        <dbReference type="SAM" id="Phobius"/>
    </source>
</evidence>
<feature type="transmembrane region" description="Helical" evidence="1">
    <location>
        <begin position="12"/>
        <end position="33"/>
    </location>
</feature>
<keyword evidence="3" id="KW-1185">Reference proteome</keyword>
<dbReference type="Proteomes" id="UP000199481">
    <property type="component" value="Unassembled WGS sequence"/>
</dbReference>
<reference evidence="3" key="1">
    <citation type="submission" date="2016-10" db="EMBL/GenBank/DDBJ databases">
        <authorList>
            <person name="Varghese N."/>
            <person name="Submissions S."/>
        </authorList>
    </citation>
    <scope>NUCLEOTIDE SEQUENCE [LARGE SCALE GENOMIC DNA]</scope>
    <source>
        <strain evidence="3">MPL-11</strain>
    </source>
</reference>
<evidence type="ECO:0000313" key="3">
    <source>
        <dbReference type="Proteomes" id="UP000199481"/>
    </source>
</evidence>
<name>A0A1H0ZCM7_9LACT</name>
<dbReference type="AlphaFoldDB" id="A0A1H0ZCM7"/>
<keyword evidence="1" id="KW-1133">Transmembrane helix</keyword>
<feature type="transmembrane region" description="Helical" evidence="1">
    <location>
        <begin position="39"/>
        <end position="58"/>
    </location>
</feature>
<sequence>MKVDDIEKWLKNYRELFLCIQLFLMLYFLVFSIDYTTTGLAGWILVSCIGLFIVAFSVKDYLVKKKMKYILLSIFVSSISSLVLIMGLWIITTLTSNMGN</sequence>
<accession>A0A1H0ZCM7</accession>